<dbReference type="Proteomes" id="UP001179647">
    <property type="component" value="Plasmid unnamed4"/>
</dbReference>
<organism evidence="3 4">
    <name type="scientific">Vagococcus intermedius</name>
    <dbReference type="NCBI Taxonomy" id="2991418"/>
    <lineage>
        <taxon>Bacteria</taxon>
        <taxon>Bacillati</taxon>
        <taxon>Bacillota</taxon>
        <taxon>Bacilli</taxon>
        <taxon>Lactobacillales</taxon>
        <taxon>Enterococcaceae</taxon>
        <taxon>Vagococcus</taxon>
    </lineage>
</organism>
<evidence type="ECO:0000313" key="4">
    <source>
        <dbReference type="Proteomes" id="UP001179647"/>
    </source>
</evidence>
<geneLocation type="plasmid" evidence="3 4">
    <name>unnamed4</name>
</geneLocation>
<keyword evidence="1" id="KW-0175">Coiled coil</keyword>
<reference evidence="3" key="1">
    <citation type="submission" date="2022-10" db="EMBL/GenBank/DDBJ databases">
        <title>Vagococcus sp. isolated from poultry meat.</title>
        <authorList>
            <person name="Johansson P."/>
            <person name="Bjorkroth J."/>
        </authorList>
    </citation>
    <scope>NUCLEOTIDE SEQUENCE</scope>
    <source>
        <strain evidence="3">STAA11</strain>
        <plasmid evidence="3">unnamed4</plasmid>
    </source>
</reference>
<evidence type="ECO:0000256" key="1">
    <source>
        <dbReference type="SAM" id="Coils"/>
    </source>
</evidence>
<dbReference type="RefSeq" id="WP_275470251.1">
    <property type="nucleotide sequence ID" value="NZ_CP110236.1"/>
</dbReference>
<gene>
    <name evidence="3" type="ORF">OL234_10980</name>
</gene>
<feature type="coiled-coil region" evidence="1">
    <location>
        <begin position="146"/>
        <end position="173"/>
    </location>
</feature>
<keyword evidence="4" id="KW-1185">Reference proteome</keyword>
<accession>A0AAF0CWR1</accession>
<feature type="compositionally biased region" description="Polar residues" evidence="2">
    <location>
        <begin position="66"/>
        <end position="78"/>
    </location>
</feature>
<name>A0AAF0CWR1_9ENTE</name>
<evidence type="ECO:0000256" key="2">
    <source>
        <dbReference type="SAM" id="MobiDB-lite"/>
    </source>
</evidence>
<dbReference type="AlphaFoldDB" id="A0AAF0CWR1"/>
<feature type="compositionally biased region" description="Basic and acidic residues" evidence="2">
    <location>
        <begin position="56"/>
        <end position="65"/>
    </location>
</feature>
<sequence>MQNKVLTLKQLADKLEVSKSYIDKTIRTLGMHTELKKDGNRYVVNPHQQKEIERFLDNKKSHTETHTQPNTSMHTSESSEVEFLRSQLIERNKEIENLHKILDQQQQLQLKTQNLLEEQKLIMSADKEPENETNKFKDSIESQQQFEHLKSELEQKNLENEELKVTVEKLNQLPKKSFWQRLFNQ</sequence>
<protein>
    <recommendedName>
        <fullName evidence="5">DUF536 domain-containing protein</fullName>
    </recommendedName>
</protein>
<proteinExistence type="predicted"/>
<dbReference type="EMBL" id="CP110236">
    <property type="protein sequence ID" value="WEG74455.1"/>
    <property type="molecule type" value="Genomic_DNA"/>
</dbReference>
<evidence type="ECO:0008006" key="5">
    <source>
        <dbReference type="Google" id="ProtNLM"/>
    </source>
</evidence>
<feature type="region of interest" description="Disordered" evidence="2">
    <location>
        <begin position="56"/>
        <end position="80"/>
    </location>
</feature>
<evidence type="ECO:0000313" key="3">
    <source>
        <dbReference type="EMBL" id="WEG74455.1"/>
    </source>
</evidence>
<keyword evidence="3" id="KW-0614">Plasmid</keyword>
<dbReference type="KEGG" id="vie:OL234_10980"/>